<name>A0ABT6WJ29_9ACTN</name>
<dbReference type="EMBL" id="JASCTH010000008">
    <property type="protein sequence ID" value="MDI6099739.1"/>
    <property type="molecule type" value="Genomic_DNA"/>
</dbReference>
<protein>
    <submittedName>
        <fullName evidence="1">Uncharacterized protein</fullName>
    </submittedName>
</protein>
<evidence type="ECO:0000313" key="1">
    <source>
        <dbReference type="EMBL" id="MDI6099739.1"/>
    </source>
</evidence>
<evidence type="ECO:0000313" key="2">
    <source>
        <dbReference type="Proteomes" id="UP001241758"/>
    </source>
</evidence>
<comment type="caution">
    <text evidence="1">The sequence shown here is derived from an EMBL/GenBank/DDBJ whole genome shotgun (WGS) entry which is preliminary data.</text>
</comment>
<gene>
    <name evidence="1" type="ORF">QLQ12_14140</name>
</gene>
<dbReference type="RefSeq" id="WP_282760085.1">
    <property type="nucleotide sequence ID" value="NZ_JASCTH010000008.1"/>
</dbReference>
<sequence length="144" mass="15819">MIPEEDLGPAWLRDYQYTDFGSIEADIQAMKQFAARLTASIEHSYAPHAVTVSETMINRLPDAPLGFYDLHIFLYAHDQVQIATQQNVYGYINNTYRFASAADQISEKYQGADAFSRAKIADVHATLGVTVPGVDAAGNSTGEV</sequence>
<accession>A0ABT6WJ29</accession>
<proteinExistence type="predicted"/>
<reference evidence="1 2" key="1">
    <citation type="submission" date="2023-05" db="EMBL/GenBank/DDBJ databases">
        <title>Actinoplanes sp. NEAU-A12 genome sequencing.</title>
        <authorList>
            <person name="Wang Z.-S."/>
        </authorList>
    </citation>
    <scope>NUCLEOTIDE SEQUENCE [LARGE SCALE GENOMIC DNA]</scope>
    <source>
        <strain evidence="1 2">NEAU-A12</strain>
    </source>
</reference>
<dbReference type="Proteomes" id="UP001241758">
    <property type="component" value="Unassembled WGS sequence"/>
</dbReference>
<keyword evidence="2" id="KW-1185">Reference proteome</keyword>
<organism evidence="1 2">
    <name type="scientific">Actinoplanes sandaracinus</name>
    <dbReference type="NCBI Taxonomy" id="3045177"/>
    <lineage>
        <taxon>Bacteria</taxon>
        <taxon>Bacillati</taxon>
        <taxon>Actinomycetota</taxon>
        <taxon>Actinomycetes</taxon>
        <taxon>Micromonosporales</taxon>
        <taxon>Micromonosporaceae</taxon>
        <taxon>Actinoplanes</taxon>
    </lineage>
</organism>